<protein>
    <recommendedName>
        <fullName evidence="6">Glycosyl transferase group 1</fullName>
    </recommendedName>
</protein>
<sequence>MRIAIDGTTLCAVDGSRGAGIEHYTWSILISMIRLAPNDLFFIYTPACLSAQSIKELQSLGSHVKILSPFGPTFSFVSRHLFLPFRFWIHRPDVFFSPFGQIPFAWIGKTVITVHDLAIYDHAEWFPSNQHFSTRVLVPRSFARASALIAVSQTTQNKLHELFPQTQGRVRVVYEGVNVQEAYNALKETDQISQHFPFDRDFVLILGTIEPRKNIVNALQAFDLFLQSHPEQVSQVRCVLAGKMGWHTQEVEQVLTQINQRWKSIEPEGVIVFLGSVTEQQKWQLLSRAACLLYPSFDEGFGLPLLEAMAVGTPVIASDQGALPEVGGEAVVYVNPEDIEAMSFALTQCLLVPEGMRELRELGIQRASEFSWKRAAEQTLDILRKVAFPY</sequence>
<dbReference type="Proteomes" id="UP000033935">
    <property type="component" value="Unassembled WGS sequence"/>
</dbReference>
<dbReference type="AlphaFoldDB" id="A0A0G0QTH3"/>
<feature type="domain" description="Glycosyl transferase family 1" evidence="2">
    <location>
        <begin position="193"/>
        <end position="361"/>
    </location>
</feature>
<comment type="caution">
    <text evidence="4">The sequence shown here is derived from an EMBL/GenBank/DDBJ whole genome shotgun (WGS) entry which is preliminary data.</text>
</comment>
<dbReference type="PANTHER" id="PTHR46401">
    <property type="entry name" value="GLYCOSYLTRANSFERASE WBBK-RELATED"/>
    <property type="match status" value="1"/>
</dbReference>
<proteinExistence type="predicted"/>
<reference evidence="4 5" key="1">
    <citation type="journal article" date="2015" name="Nature">
        <title>rRNA introns, odd ribosomes, and small enigmatic genomes across a large radiation of phyla.</title>
        <authorList>
            <person name="Brown C.T."/>
            <person name="Hug L.A."/>
            <person name="Thomas B.C."/>
            <person name="Sharon I."/>
            <person name="Castelle C.J."/>
            <person name="Singh A."/>
            <person name="Wilkins M.J."/>
            <person name="Williams K.H."/>
            <person name="Banfield J.F."/>
        </authorList>
    </citation>
    <scope>NUCLEOTIDE SEQUENCE [LARGE SCALE GENOMIC DNA]</scope>
</reference>
<evidence type="ECO:0000313" key="5">
    <source>
        <dbReference type="Proteomes" id="UP000033935"/>
    </source>
</evidence>
<dbReference type="CDD" id="cd03809">
    <property type="entry name" value="GT4_MtfB-like"/>
    <property type="match status" value="1"/>
</dbReference>
<dbReference type="GO" id="GO:0016757">
    <property type="term" value="F:glycosyltransferase activity"/>
    <property type="evidence" value="ECO:0007669"/>
    <property type="project" value="InterPro"/>
</dbReference>
<dbReference type="Gene3D" id="3.40.50.2000">
    <property type="entry name" value="Glycogen Phosphorylase B"/>
    <property type="match status" value="2"/>
</dbReference>
<organism evidence="4 5">
    <name type="scientific">Candidatus Uhrbacteria bacterium GW2011_GWF2_39_13</name>
    <dbReference type="NCBI Taxonomy" id="1618995"/>
    <lineage>
        <taxon>Bacteria</taxon>
        <taxon>Candidatus Uhriibacteriota</taxon>
    </lineage>
</organism>
<evidence type="ECO:0000313" key="4">
    <source>
        <dbReference type="EMBL" id="KKR04917.1"/>
    </source>
</evidence>
<dbReference type="GO" id="GO:0009103">
    <property type="term" value="P:lipopolysaccharide biosynthetic process"/>
    <property type="evidence" value="ECO:0007669"/>
    <property type="project" value="TreeGrafter"/>
</dbReference>
<dbReference type="SUPFAM" id="SSF53756">
    <property type="entry name" value="UDP-Glycosyltransferase/glycogen phosphorylase"/>
    <property type="match status" value="1"/>
</dbReference>
<dbReference type="Pfam" id="PF13439">
    <property type="entry name" value="Glyco_transf_4"/>
    <property type="match status" value="1"/>
</dbReference>
<dbReference type="PANTHER" id="PTHR46401:SF2">
    <property type="entry name" value="GLYCOSYLTRANSFERASE WBBK-RELATED"/>
    <property type="match status" value="1"/>
</dbReference>
<dbReference type="InterPro" id="IPR001296">
    <property type="entry name" value="Glyco_trans_1"/>
</dbReference>
<dbReference type="EMBL" id="LBWG01000002">
    <property type="protein sequence ID" value="KKR04917.1"/>
    <property type="molecule type" value="Genomic_DNA"/>
</dbReference>
<evidence type="ECO:0008006" key="6">
    <source>
        <dbReference type="Google" id="ProtNLM"/>
    </source>
</evidence>
<gene>
    <name evidence="4" type="ORF">UT30_C0002G0034</name>
</gene>
<feature type="domain" description="Glycosyltransferase subfamily 4-like N-terminal" evidence="3">
    <location>
        <begin position="72"/>
        <end position="180"/>
    </location>
</feature>
<dbReference type="InterPro" id="IPR028098">
    <property type="entry name" value="Glyco_trans_4-like_N"/>
</dbReference>
<name>A0A0G0QTH3_9BACT</name>
<keyword evidence="1" id="KW-0808">Transferase</keyword>
<dbReference type="Pfam" id="PF00534">
    <property type="entry name" value="Glycos_transf_1"/>
    <property type="match status" value="1"/>
</dbReference>
<evidence type="ECO:0000259" key="3">
    <source>
        <dbReference type="Pfam" id="PF13439"/>
    </source>
</evidence>
<accession>A0A0G0QTH3</accession>
<evidence type="ECO:0000256" key="1">
    <source>
        <dbReference type="ARBA" id="ARBA00022679"/>
    </source>
</evidence>
<evidence type="ECO:0000259" key="2">
    <source>
        <dbReference type="Pfam" id="PF00534"/>
    </source>
</evidence>